<gene>
    <name evidence="1" type="ORF">ULMA_00730</name>
</gene>
<keyword evidence="2" id="KW-1185">Reference proteome</keyword>
<sequence length="413" mass="48270">MIKLKAAKLFGNGLVPLSGSLAKRYNECLAMLGVKPTGLSHFSVDAMGWSPEIAEEKEENYYLNIGDANPNAIIISPAQKGKPVFMPSHSFDRDLMHAIFTAYSKQIRDITKDAAIVVHLDQHVDAFYEPFDLLKYKNITVSFSLLHKLEEQQKEQQRLIATFEKGNNFIDRELHNKLLKSAKEFGDLRFRKLDLENLSLEVSSFYTRAFGGVFLLRDFIKPIMIFENLEVFKKAIKDTDHDVMLFHKDHDELMDVLRDHIIAELDLKSAVNSPNYQRIKTHIFSEAIVDNEHPINEIFENQFLFKKYLNELDLDTRKKLMGVELYLEKLALSNQTKMEDIVDERYSKSLHKPHTSLEIEHQELIWKLLTKITPVDPLHLYWYDKEKFYEEYKKWKPGYQDWVIDTISKAISH</sequence>
<protein>
    <submittedName>
        <fullName evidence="1">Uncharacterized protein</fullName>
    </submittedName>
</protein>
<dbReference type="RefSeq" id="WP_151672068.1">
    <property type="nucleotide sequence ID" value="NZ_BKCG01000001.1"/>
</dbReference>
<dbReference type="Proteomes" id="UP000326509">
    <property type="component" value="Unassembled WGS sequence"/>
</dbReference>
<name>A0A5J4ILS2_9FLAO</name>
<evidence type="ECO:0000313" key="1">
    <source>
        <dbReference type="EMBL" id="GER57965.1"/>
    </source>
</evidence>
<accession>A0A5J4ILS2</accession>
<proteinExistence type="predicted"/>
<dbReference type="AlphaFoldDB" id="A0A5J4ILS2"/>
<comment type="caution">
    <text evidence="1">The sequence shown here is derived from an EMBL/GenBank/DDBJ whole genome shotgun (WGS) entry which is preliminary data.</text>
</comment>
<dbReference type="InterPro" id="IPR046578">
    <property type="entry name" value="DUF6638"/>
</dbReference>
<reference evidence="1 2" key="1">
    <citation type="submission" date="2019-08" db="EMBL/GenBank/DDBJ databases">
        <title>Draft genome sequence of Ulvibacter marinus type strain NBRC 109484.</title>
        <authorList>
            <person name="Kawano K."/>
            <person name="Ushijima N."/>
            <person name="Kihara M."/>
            <person name="Itoh H."/>
        </authorList>
    </citation>
    <scope>NUCLEOTIDE SEQUENCE [LARGE SCALE GENOMIC DNA]</scope>
    <source>
        <strain evidence="1 2">NBRC 109484</strain>
    </source>
</reference>
<dbReference type="Pfam" id="PF20343">
    <property type="entry name" value="DUF6638"/>
    <property type="match status" value="1"/>
</dbReference>
<evidence type="ECO:0000313" key="2">
    <source>
        <dbReference type="Proteomes" id="UP000326509"/>
    </source>
</evidence>
<organism evidence="1 2">
    <name type="scientific">Patiriisocius marinus</name>
    <dbReference type="NCBI Taxonomy" id="1397112"/>
    <lineage>
        <taxon>Bacteria</taxon>
        <taxon>Pseudomonadati</taxon>
        <taxon>Bacteroidota</taxon>
        <taxon>Flavobacteriia</taxon>
        <taxon>Flavobacteriales</taxon>
        <taxon>Flavobacteriaceae</taxon>
        <taxon>Patiriisocius</taxon>
    </lineage>
</organism>
<dbReference type="EMBL" id="BKCG01000001">
    <property type="protein sequence ID" value="GER57965.1"/>
    <property type="molecule type" value="Genomic_DNA"/>
</dbReference>
<dbReference type="OrthoDB" id="8430253at2"/>